<proteinExistence type="predicted"/>
<dbReference type="PROSITE" id="PS50118">
    <property type="entry name" value="HMG_BOX_2"/>
    <property type="match status" value="1"/>
</dbReference>
<keyword evidence="2 4" id="KW-0238">DNA-binding</keyword>
<evidence type="ECO:0000256" key="4">
    <source>
        <dbReference type="PROSITE-ProRule" id="PRU00267"/>
    </source>
</evidence>
<name>A0AAV5RJI5_STABA</name>
<comment type="subcellular location">
    <subcellularLocation>
        <location evidence="1">Nucleus</location>
    </subcellularLocation>
</comment>
<organism evidence="7 8">
    <name type="scientific">Starmerella bacillaris</name>
    <name type="common">Yeast</name>
    <name type="synonym">Candida zemplinina</name>
    <dbReference type="NCBI Taxonomy" id="1247836"/>
    <lineage>
        <taxon>Eukaryota</taxon>
        <taxon>Fungi</taxon>
        <taxon>Dikarya</taxon>
        <taxon>Ascomycota</taxon>
        <taxon>Saccharomycotina</taxon>
        <taxon>Dipodascomycetes</taxon>
        <taxon>Dipodascales</taxon>
        <taxon>Trichomonascaceae</taxon>
        <taxon>Starmerella</taxon>
    </lineage>
</organism>
<protein>
    <recommendedName>
        <fullName evidence="6">HMG box domain-containing protein</fullName>
    </recommendedName>
</protein>
<dbReference type="Gene3D" id="1.10.30.10">
    <property type="entry name" value="High mobility group box domain"/>
    <property type="match status" value="1"/>
</dbReference>
<dbReference type="GO" id="GO:0005634">
    <property type="term" value="C:nucleus"/>
    <property type="evidence" value="ECO:0007669"/>
    <property type="project" value="UniProtKB-SubCell"/>
</dbReference>
<dbReference type="InterPro" id="IPR056513">
    <property type="entry name" value="INO80F"/>
</dbReference>
<keyword evidence="3 4" id="KW-0539">Nucleus</keyword>
<dbReference type="EMBL" id="BTGC01000005">
    <property type="protein sequence ID" value="GMM51336.1"/>
    <property type="molecule type" value="Genomic_DNA"/>
</dbReference>
<dbReference type="InterPro" id="IPR009071">
    <property type="entry name" value="HMG_box_dom"/>
</dbReference>
<dbReference type="Proteomes" id="UP001362899">
    <property type="component" value="Unassembled WGS sequence"/>
</dbReference>
<evidence type="ECO:0000256" key="5">
    <source>
        <dbReference type="SAM" id="MobiDB-lite"/>
    </source>
</evidence>
<keyword evidence="8" id="KW-1185">Reference proteome</keyword>
<dbReference type="PANTHER" id="PTHR48112:SF22">
    <property type="entry name" value="MITOCHONDRIAL TRANSCRIPTION FACTOR A, ISOFORM B"/>
    <property type="match status" value="1"/>
</dbReference>
<feature type="domain" description="HMG box" evidence="6">
    <location>
        <begin position="96"/>
        <end position="169"/>
    </location>
</feature>
<reference evidence="7 8" key="1">
    <citation type="journal article" date="2023" name="Elife">
        <title>Identification of key yeast species and microbe-microbe interactions impacting larval growth of Drosophila in the wild.</title>
        <authorList>
            <person name="Mure A."/>
            <person name="Sugiura Y."/>
            <person name="Maeda R."/>
            <person name="Honda K."/>
            <person name="Sakurai N."/>
            <person name="Takahashi Y."/>
            <person name="Watada M."/>
            <person name="Katoh T."/>
            <person name="Gotoh A."/>
            <person name="Gotoh Y."/>
            <person name="Taniguchi I."/>
            <person name="Nakamura K."/>
            <person name="Hayashi T."/>
            <person name="Katayama T."/>
            <person name="Uemura T."/>
            <person name="Hattori Y."/>
        </authorList>
    </citation>
    <scope>NUCLEOTIDE SEQUENCE [LARGE SCALE GENOMIC DNA]</scope>
    <source>
        <strain evidence="7 8">SB-73</strain>
    </source>
</reference>
<dbReference type="SMART" id="SM00398">
    <property type="entry name" value="HMG"/>
    <property type="match status" value="1"/>
</dbReference>
<evidence type="ECO:0000256" key="3">
    <source>
        <dbReference type="ARBA" id="ARBA00023242"/>
    </source>
</evidence>
<evidence type="ECO:0000259" key="6">
    <source>
        <dbReference type="PROSITE" id="PS50118"/>
    </source>
</evidence>
<dbReference type="PANTHER" id="PTHR48112">
    <property type="entry name" value="HIGH MOBILITY GROUP PROTEIN DSP1"/>
    <property type="match status" value="1"/>
</dbReference>
<dbReference type="InterPro" id="IPR036910">
    <property type="entry name" value="HMG_box_dom_sf"/>
</dbReference>
<dbReference type="SUPFAM" id="SSF47095">
    <property type="entry name" value="HMG-box"/>
    <property type="match status" value="1"/>
</dbReference>
<feature type="DNA-binding region" description="HMG box" evidence="4">
    <location>
        <begin position="96"/>
        <end position="169"/>
    </location>
</feature>
<dbReference type="Pfam" id="PF09011">
    <property type="entry name" value="HMG_box_2"/>
    <property type="match status" value="1"/>
</dbReference>
<feature type="region of interest" description="Disordered" evidence="5">
    <location>
        <begin position="142"/>
        <end position="228"/>
    </location>
</feature>
<accession>A0AAV5RJI5</accession>
<evidence type="ECO:0000256" key="2">
    <source>
        <dbReference type="ARBA" id="ARBA00023125"/>
    </source>
</evidence>
<gene>
    <name evidence="7" type="ORF">DASB73_022940</name>
</gene>
<sequence>MSDSEKRRRDLEYRLGVTQERNERMVNMIEVTKKMIQRARLERALLLDKLDTVKRKGEEMELSPPESPEPIAAIAENVPIAPSAAPSSSGNSKKSILKVPNAYTVYCQEEREAVIQMLHMLGQKNPKAVTIRRHLSDQWKALSKEQKKPYSEKAHVIKESQKREMEEFEAHEAETNDQGVTDSQEPQDSQDPQDPHDTQDVENDAHQTESHDSHDSHDDAMDTTGTYN</sequence>
<feature type="compositionally biased region" description="Low complexity" evidence="5">
    <location>
        <begin position="181"/>
        <end position="192"/>
    </location>
</feature>
<evidence type="ECO:0000256" key="1">
    <source>
        <dbReference type="ARBA" id="ARBA00004123"/>
    </source>
</evidence>
<feature type="compositionally biased region" description="Basic and acidic residues" evidence="5">
    <location>
        <begin position="193"/>
        <end position="220"/>
    </location>
</feature>
<feature type="compositionally biased region" description="Basic and acidic residues" evidence="5">
    <location>
        <begin position="142"/>
        <end position="174"/>
    </location>
</feature>
<comment type="caution">
    <text evidence="7">The sequence shown here is derived from an EMBL/GenBank/DDBJ whole genome shotgun (WGS) entry which is preliminary data.</text>
</comment>
<evidence type="ECO:0000313" key="8">
    <source>
        <dbReference type="Proteomes" id="UP001362899"/>
    </source>
</evidence>
<dbReference type="GO" id="GO:0003677">
    <property type="term" value="F:DNA binding"/>
    <property type="evidence" value="ECO:0007669"/>
    <property type="project" value="UniProtKB-UniRule"/>
</dbReference>
<dbReference type="InterPro" id="IPR050342">
    <property type="entry name" value="HMGB"/>
</dbReference>
<dbReference type="AlphaFoldDB" id="A0AAV5RJI5"/>
<dbReference type="Pfam" id="PF24245">
    <property type="entry name" value="INO80F"/>
    <property type="match status" value="1"/>
</dbReference>
<evidence type="ECO:0000313" key="7">
    <source>
        <dbReference type="EMBL" id="GMM51336.1"/>
    </source>
</evidence>